<dbReference type="Pfam" id="PF00990">
    <property type="entry name" value="GGDEF"/>
    <property type="match status" value="1"/>
</dbReference>
<feature type="transmembrane region" description="Helical" evidence="1">
    <location>
        <begin position="56"/>
        <end position="76"/>
    </location>
</feature>
<dbReference type="InterPro" id="IPR001633">
    <property type="entry name" value="EAL_dom"/>
</dbReference>
<dbReference type="Gene3D" id="3.20.20.450">
    <property type="entry name" value="EAL domain"/>
    <property type="match status" value="1"/>
</dbReference>
<dbReference type="InterPro" id="IPR000160">
    <property type="entry name" value="GGDEF_dom"/>
</dbReference>
<dbReference type="PROSITE" id="PS50887">
    <property type="entry name" value="GGDEF"/>
    <property type="match status" value="1"/>
</dbReference>
<dbReference type="PANTHER" id="PTHR33121">
    <property type="entry name" value="CYCLIC DI-GMP PHOSPHODIESTERASE PDEF"/>
    <property type="match status" value="1"/>
</dbReference>
<name>A0ABU0LGV2_XANAG</name>
<dbReference type="PANTHER" id="PTHR33121:SF70">
    <property type="entry name" value="SIGNALING PROTEIN YKOW"/>
    <property type="match status" value="1"/>
</dbReference>
<dbReference type="InterPro" id="IPR035919">
    <property type="entry name" value="EAL_sf"/>
</dbReference>
<organism evidence="4 5">
    <name type="scientific">Xanthobacter agilis</name>
    <dbReference type="NCBI Taxonomy" id="47492"/>
    <lineage>
        <taxon>Bacteria</taxon>
        <taxon>Pseudomonadati</taxon>
        <taxon>Pseudomonadota</taxon>
        <taxon>Alphaproteobacteria</taxon>
        <taxon>Hyphomicrobiales</taxon>
        <taxon>Xanthobacteraceae</taxon>
        <taxon>Xanthobacter</taxon>
    </lineage>
</organism>
<accession>A0ABU0LGV2</accession>
<dbReference type="Pfam" id="PF00563">
    <property type="entry name" value="EAL"/>
    <property type="match status" value="1"/>
</dbReference>
<dbReference type="InterPro" id="IPR043128">
    <property type="entry name" value="Rev_trsase/Diguanyl_cyclase"/>
</dbReference>
<dbReference type="EMBL" id="JAUSVY010000007">
    <property type="protein sequence ID" value="MDQ0506354.1"/>
    <property type="molecule type" value="Genomic_DNA"/>
</dbReference>
<evidence type="ECO:0000313" key="5">
    <source>
        <dbReference type="Proteomes" id="UP001241747"/>
    </source>
</evidence>
<keyword evidence="1" id="KW-0472">Membrane</keyword>
<sequence length="527" mass="57783">MSSRGAPPEAGGRYWKLYLIIAVGALFVFAVLKYLDALEYVYRISLSHADWHLNDLFALIVAAALAAIAVLVVHEWQLRMAITQRDQAEALAREASRYDGLTGISNRALFQEDFARALARARASGTRLAVLVIDVDAFQQVNDVHGHAAGDAVLTTLAKRIRAMLRQEETLARLGADEFVALSPLVDESTDELFRLAERILKVAHEEIAAPNRRVQVSASIGIAKYPRDGDCEADLLRRAETALTQAKSAGKDRYALYDSTLDAHRRERLDTEVELREGLERGEIVALYQPLVDLQTLRPRGFEALARWHHPTRGLLGAPAFIPIVEDAGLVGRLLTAMLERVCADSRDWPADLSVAVNLSPPQLLDPDLTDTLLSLLARMGVAASRIELEITETALLQDFDTARRTMSALREAGVRMSLDDFGTGFSSLRHLQELPIDKIKIDQSFTRRLTDDADCRKIVSSMLSLAAALGLTTVAEGVESQAEAEWLRGHGCTLGQGYLFARPMPAAAARQVAQDAASGAPFCRA</sequence>
<proteinExistence type="predicted"/>
<dbReference type="CDD" id="cd01948">
    <property type="entry name" value="EAL"/>
    <property type="match status" value="1"/>
</dbReference>
<gene>
    <name evidence="4" type="ORF">QOZ94_003163</name>
</gene>
<dbReference type="SMART" id="SM00052">
    <property type="entry name" value="EAL"/>
    <property type="match status" value="1"/>
</dbReference>
<dbReference type="SMART" id="SM00267">
    <property type="entry name" value="GGDEF"/>
    <property type="match status" value="1"/>
</dbReference>
<reference evidence="4 5" key="1">
    <citation type="submission" date="2023-07" db="EMBL/GenBank/DDBJ databases">
        <title>Genomic Encyclopedia of Type Strains, Phase IV (KMG-IV): sequencing the most valuable type-strain genomes for metagenomic binning, comparative biology and taxonomic classification.</title>
        <authorList>
            <person name="Goeker M."/>
        </authorList>
    </citation>
    <scope>NUCLEOTIDE SEQUENCE [LARGE SCALE GENOMIC DNA]</scope>
    <source>
        <strain evidence="4 5">DSM 3770</strain>
    </source>
</reference>
<evidence type="ECO:0000259" key="3">
    <source>
        <dbReference type="PROSITE" id="PS50887"/>
    </source>
</evidence>
<dbReference type="Proteomes" id="UP001241747">
    <property type="component" value="Unassembled WGS sequence"/>
</dbReference>
<dbReference type="InterPro" id="IPR029787">
    <property type="entry name" value="Nucleotide_cyclase"/>
</dbReference>
<feature type="domain" description="EAL" evidence="2">
    <location>
        <begin position="269"/>
        <end position="519"/>
    </location>
</feature>
<dbReference type="SUPFAM" id="SSF55073">
    <property type="entry name" value="Nucleotide cyclase"/>
    <property type="match status" value="1"/>
</dbReference>
<dbReference type="NCBIfam" id="TIGR00254">
    <property type="entry name" value="GGDEF"/>
    <property type="match status" value="1"/>
</dbReference>
<protein>
    <submittedName>
        <fullName evidence="4">Diguanylate cyclase (GGDEF)-like protein</fullName>
    </submittedName>
</protein>
<evidence type="ECO:0000256" key="1">
    <source>
        <dbReference type="SAM" id="Phobius"/>
    </source>
</evidence>
<dbReference type="RefSeq" id="WP_237345773.1">
    <property type="nucleotide sequence ID" value="NZ_JABWGX010000012.1"/>
</dbReference>
<dbReference type="InterPro" id="IPR050706">
    <property type="entry name" value="Cyclic-di-GMP_PDE-like"/>
</dbReference>
<keyword evidence="1" id="KW-1133">Transmembrane helix</keyword>
<dbReference type="Gene3D" id="3.30.70.270">
    <property type="match status" value="1"/>
</dbReference>
<dbReference type="PROSITE" id="PS50883">
    <property type="entry name" value="EAL"/>
    <property type="match status" value="1"/>
</dbReference>
<feature type="transmembrane region" description="Helical" evidence="1">
    <location>
        <begin position="15"/>
        <end position="35"/>
    </location>
</feature>
<evidence type="ECO:0000313" key="4">
    <source>
        <dbReference type="EMBL" id="MDQ0506354.1"/>
    </source>
</evidence>
<evidence type="ECO:0000259" key="2">
    <source>
        <dbReference type="PROSITE" id="PS50883"/>
    </source>
</evidence>
<keyword evidence="5" id="KW-1185">Reference proteome</keyword>
<dbReference type="CDD" id="cd01949">
    <property type="entry name" value="GGDEF"/>
    <property type="match status" value="1"/>
</dbReference>
<comment type="caution">
    <text evidence="4">The sequence shown here is derived from an EMBL/GenBank/DDBJ whole genome shotgun (WGS) entry which is preliminary data.</text>
</comment>
<keyword evidence="1" id="KW-0812">Transmembrane</keyword>
<dbReference type="SUPFAM" id="SSF141868">
    <property type="entry name" value="EAL domain-like"/>
    <property type="match status" value="1"/>
</dbReference>
<feature type="domain" description="GGDEF" evidence="3">
    <location>
        <begin position="126"/>
        <end position="260"/>
    </location>
</feature>